<organism evidence="2 3">
    <name type="scientific">Helicobacter didelphidarum</name>
    <dbReference type="NCBI Taxonomy" id="2040648"/>
    <lineage>
        <taxon>Bacteria</taxon>
        <taxon>Pseudomonadati</taxon>
        <taxon>Campylobacterota</taxon>
        <taxon>Epsilonproteobacteria</taxon>
        <taxon>Campylobacterales</taxon>
        <taxon>Helicobacteraceae</taxon>
        <taxon>Helicobacter</taxon>
    </lineage>
</organism>
<dbReference type="RefSeq" id="WP_115542923.1">
    <property type="nucleotide sequence ID" value="NZ_NXLQ01000008.1"/>
</dbReference>
<keyword evidence="3" id="KW-1185">Reference proteome</keyword>
<dbReference type="Proteomes" id="UP000256379">
    <property type="component" value="Unassembled WGS sequence"/>
</dbReference>
<dbReference type="AlphaFoldDB" id="A0A3D8IN17"/>
<name>A0A3D8IN17_9HELI</name>
<gene>
    <name evidence="2" type="ORF">CQA53_04945</name>
</gene>
<evidence type="ECO:0000313" key="2">
    <source>
        <dbReference type="EMBL" id="RDU65971.1"/>
    </source>
</evidence>
<reference evidence="2 3" key="1">
    <citation type="submission" date="2018-04" db="EMBL/GenBank/DDBJ databases">
        <title>Novel Campyloabacter and Helicobacter Species and Strains.</title>
        <authorList>
            <person name="Mannion A.J."/>
            <person name="Shen Z."/>
            <person name="Fox J.G."/>
        </authorList>
    </citation>
    <scope>NUCLEOTIDE SEQUENCE [LARGE SCALE GENOMIC DNA]</scope>
    <source>
        <strain evidence="2 3">MIT 17-337</strain>
    </source>
</reference>
<evidence type="ECO:0000256" key="1">
    <source>
        <dbReference type="SAM" id="Phobius"/>
    </source>
</evidence>
<dbReference type="EMBL" id="NXLQ01000008">
    <property type="protein sequence ID" value="RDU65971.1"/>
    <property type="molecule type" value="Genomic_DNA"/>
</dbReference>
<protein>
    <submittedName>
        <fullName evidence="2">Uncharacterized protein</fullName>
    </submittedName>
</protein>
<proteinExistence type="predicted"/>
<keyword evidence="1" id="KW-0812">Transmembrane</keyword>
<keyword evidence="1" id="KW-1133">Transmembrane helix</keyword>
<accession>A0A3D8IN17</accession>
<comment type="caution">
    <text evidence="2">The sequence shown here is derived from an EMBL/GenBank/DDBJ whole genome shotgun (WGS) entry which is preliminary data.</text>
</comment>
<feature type="transmembrane region" description="Helical" evidence="1">
    <location>
        <begin position="16"/>
        <end position="37"/>
    </location>
</feature>
<evidence type="ECO:0000313" key="3">
    <source>
        <dbReference type="Proteomes" id="UP000256379"/>
    </source>
</evidence>
<sequence>MNKSIRNRYADLVQNFKGFILCAVWNLVGFIWGLLMFDSKQIYITDFQNIDILALFQYNNTEKVISLLFQQNKIIHRADSTKVSTKRESQNSGLIILKYKSLDSNILESNYLEFIKYKTLLSIILNPKNQKCKIPESQRNII</sequence>
<keyword evidence="1" id="KW-0472">Membrane</keyword>